<keyword evidence="2" id="KW-0812">Transmembrane</keyword>
<evidence type="ECO:0000313" key="6">
    <source>
        <dbReference type="Proteomes" id="UP000281028"/>
    </source>
</evidence>
<proteinExistence type="predicted"/>
<dbReference type="GO" id="GO:0005524">
    <property type="term" value="F:ATP binding"/>
    <property type="evidence" value="ECO:0007669"/>
    <property type="project" value="InterPro"/>
</dbReference>
<comment type="subcellular location">
    <subcellularLocation>
        <location evidence="1">Cell membrane</location>
        <topology evidence="1">Multi-pass membrane protein</topology>
    </subcellularLocation>
</comment>
<dbReference type="InterPro" id="IPR036640">
    <property type="entry name" value="ABC1_TM_sf"/>
</dbReference>
<dbReference type="GO" id="GO:0005886">
    <property type="term" value="C:plasma membrane"/>
    <property type="evidence" value="ECO:0007669"/>
    <property type="project" value="UniProtKB-SubCell"/>
</dbReference>
<dbReference type="InterPro" id="IPR011527">
    <property type="entry name" value="ABC1_TM_dom"/>
</dbReference>
<organism evidence="5 6">
    <name type="scientific">Chitinophaga solisilvae</name>
    <dbReference type="NCBI Taxonomy" id="1233460"/>
    <lineage>
        <taxon>Bacteria</taxon>
        <taxon>Pseudomonadati</taxon>
        <taxon>Bacteroidota</taxon>
        <taxon>Chitinophagia</taxon>
        <taxon>Chitinophagales</taxon>
        <taxon>Chitinophagaceae</taxon>
        <taxon>Chitinophaga</taxon>
    </lineage>
</organism>
<keyword evidence="6" id="KW-1185">Reference proteome</keyword>
<dbReference type="Gene3D" id="1.20.1560.10">
    <property type="entry name" value="ABC transporter type 1, transmembrane domain"/>
    <property type="match status" value="1"/>
</dbReference>
<protein>
    <submittedName>
        <fullName evidence="5">Uncharacterized protein</fullName>
    </submittedName>
</protein>
<dbReference type="Pfam" id="PF13748">
    <property type="entry name" value="ABC_membrane_3"/>
    <property type="match status" value="1"/>
</dbReference>
<dbReference type="AlphaFoldDB" id="A0A3S1B1G0"/>
<comment type="caution">
    <text evidence="5">The sequence shown here is derived from an EMBL/GenBank/DDBJ whole genome shotgun (WGS) entry which is preliminary data.</text>
</comment>
<dbReference type="EMBL" id="RIAR02000001">
    <property type="protein sequence ID" value="NSL85750.1"/>
    <property type="molecule type" value="Genomic_DNA"/>
</dbReference>
<dbReference type="SUPFAM" id="SSF90123">
    <property type="entry name" value="ABC transporter transmembrane region"/>
    <property type="match status" value="1"/>
</dbReference>
<dbReference type="OrthoDB" id="8443255at2"/>
<accession>A0A3S1B1G0</accession>
<sequence length="282" mass="31508">MQLFSFFPAGFRQVLPAHRGRLIFVYALLIAENILNLIMGWVMGYTINALAAGNIAAIWPIIAQLLGYLVTGTLRRYADTRVYSAIYTDFVNHTIAGQLKRHTPVSLISARVHLSREYIEFLEKDMASLAGMFFNVAGAAVMLLGYSFRLFAVSLLVLGLCLLILRRYGRVIGKPNNSYNNLQEQQVDVLIAGKMTAVKRLFRLMRLHQIRISDAGAAAFLAMEIFLFGLIAYAVWLATGGMPAGDVFGMLNYILSFVTGIYSLPLFAERISRLKDIRARLD</sequence>
<keyword evidence="4" id="KW-0472">Membrane</keyword>
<evidence type="ECO:0000256" key="2">
    <source>
        <dbReference type="ARBA" id="ARBA00022692"/>
    </source>
</evidence>
<reference evidence="5" key="1">
    <citation type="submission" date="2020-05" db="EMBL/GenBank/DDBJ databases">
        <title>Chitinophaga laudate sp. nov., isolated from a tropical peat swamp.</title>
        <authorList>
            <person name="Goh C.B.S."/>
            <person name="Lee M.S."/>
            <person name="Parimannan S."/>
            <person name="Pasbakhsh P."/>
            <person name="Yule C.M."/>
            <person name="Rajandas H."/>
            <person name="Loke S."/>
            <person name="Croft L."/>
            <person name="Tan J.B.L."/>
        </authorList>
    </citation>
    <scope>NUCLEOTIDE SEQUENCE</scope>
    <source>
        <strain evidence="5">Mgbs1</strain>
    </source>
</reference>
<keyword evidence="3" id="KW-1133">Transmembrane helix</keyword>
<evidence type="ECO:0000256" key="3">
    <source>
        <dbReference type="ARBA" id="ARBA00022989"/>
    </source>
</evidence>
<evidence type="ECO:0000313" key="5">
    <source>
        <dbReference type="EMBL" id="NSL85750.1"/>
    </source>
</evidence>
<dbReference type="Proteomes" id="UP000281028">
    <property type="component" value="Unassembled WGS sequence"/>
</dbReference>
<evidence type="ECO:0000256" key="1">
    <source>
        <dbReference type="ARBA" id="ARBA00004651"/>
    </source>
</evidence>
<evidence type="ECO:0000256" key="4">
    <source>
        <dbReference type="ARBA" id="ARBA00023136"/>
    </source>
</evidence>
<dbReference type="GO" id="GO:0140359">
    <property type="term" value="F:ABC-type transporter activity"/>
    <property type="evidence" value="ECO:0007669"/>
    <property type="project" value="InterPro"/>
</dbReference>
<gene>
    <name evidence="5" type="ORF">ECE50_002835</name>
</gene>
<name>A0A3S1B1G0_9BACT</name>